<sequence length="103" mass="11500">MSTYAPDLWVIVEIHVHETDEVVQKVFASWFGGYLGSDRWKLSSGVTEIIDHENHYEIHNHSGSIYNCGKNSQGMSGYASGVLEGMKENLKGVATITVLDERK</sequence>
<accession>A0A6J5L007</accession>
<name>A0A6J5L007_9CAUD</name>
<protein>
    <submittedName>
        <fullName evidence="1">Uncharacterized protein</fullName>
    </submittedName>
</protein>
<proteinExistence type="predicted"/>
<gene>
    <name evidence="1" type="ORF">UFOVP58_204</name>
</gene>
<dbReference type="EMBL" id="LR796186">
    <property type="protein sequence ID" value="CAB4125700.1"/>
    <property type="molecule type" value="Genomic_DNA"/>
</dbReference>
<organism evidence="1">
    <name type="scientific">uncultured Caudovirales phage</name>
    <dbReference type="NCBI Taxonomy" id="2100421"/>
    <lineage>
        <taxon>Viruses</taxon>
        <taxon>Duplodnaviria</taxon>
        <taxon>Heunggongvirae</taxon>
        <taxon>Uroviricota</taxon>
        <taxon>Caudoviricetes</taxon>
        <taxon>Peduoviridae</taxon>
        <taxon>Maltschvirus</taxon>
        <taxon>Maltschvirus maltsch</taxon>
    </lineage>
</organism>
<evidence type="ECO:0000313" key="1">
    <source>
        <dbReference type="EMBL" id="CAB4125700.1"/>
    </source>
</evidence>
<reference evidence="1" key="1">
    <citation type="submission" date="2020-04" db="EMBL/GenBank/DDBJ databases">
        <authorList>
            <person name="Chiriac C."/>
            <person name="Salcher M."/>
            <person name="Ghai R."/>
            <person name="Kavagutti S V."/>
        </authorList>
    </citation>
    <scope>NUCLEOTIDE SEQUENCE</scope>
</reference>